<proteinExistence type="predicted"/>
<protein>
    <submittedName>
        <fullName evidence="1">Uncharacterized protein</fullName>
    </submittedName>
</protein>
<accession>A0A484L6N1</accession>
<keyword evidence="2" id="KW-1185">Reference proteome</keyword>
<name>A0A484L6N1_9ASTE</name>
<organism evidence="1 2">
    <name type="scientific">Cuscuta campestris</name>
    <dbReference type="NCBI Taxonomy" id="132261"/>
    <lineage>
        <taxon>Eukaryota</taxon>
        <taxon>Viridiplantae</taxon>
        <taxon>Streptophyta</taxon>
        <taxon>Embryophyta</taxon>
        <taxon>Tracheophyta</taxon>
        <taxon>Spermatophyta</taxon>
        <taxon>Magnoliopsida</taxon>
        <taxon>eudicotyledons</taxon>
        <taxon>Gunneridae</taxon>
        <taxon>Pentapetalae</taxon>
        <taxon>asterids</taxon>
        <taxon>lamiids</taxon>
        <taxon>Solanales</taxon>
        <taxon>Convolvulaceae</taxon>
        <taxon>Cuscuteae</taxon>
        <taxon>Cuscuta</taxon>
        <taxon>Cuscuta subgen. Grammica</taxon>
        <taxon>Cuscuta sect. Cleistogrammica</taxon>
    </lineage>
</organism>
<evidence type="ECO:0000313" key="1">
    <source>
        <dbReference type="EMBL" id="VFQ72005.1"/>
    </source>
</evidence>
<evidence type="ECO:0000313" key="2">
    <source>
        <dbReference type="Proteomes" id="UP000595140"/>
    </source>
</evidence>
<sequence>MSPRPSLQCHRSSFLAISHLSKALMNLPLRHAFPSSSLVNDPAPLLRLTPIPKSSSLHRLSHPRICLVHLPLYRLPPSSSSFFLCDITLHSKSSPTAFNFTLPLWAVMGSPSRASSRQRRGLAGRGR</sequence>
<gene>
    <name evidence="1" type="ORF">CCAM_LOCUS13781</name>
</gene>
<reference evidence="1 2" key="1">
    <citation type="submission" date="2018-04" db="EMBL/GenBank/DDBJ databases">
        <authorList>
            <person name="Vogel A."/>
        </authorList>
    </citation>
    <scope>NUCLEOTIDE SEQUENCE [LARGE SCALE GENOMIC DNA]</scope>
</reference>
<dbReference type="Proteomes" id="UP000595140">
    <property type="component" value="Unassembled WGS sequence"/>
</dbReference>
<dbReference type="EMBL" id="OOIL02001104">
    <property type="protein sequence ID" value="VFQ72005.1"/>
    <property type="molecule type" value="Genomic_DNA"/>
</dbReference>
<dbReference type="AlphaFoldDB" id="A0A484L6N1"/>